<sequence>MSRQTLRDAHAHVIGYIDTDARGVQTARDSHLHLLGRYEPQHDVTRDAHARLVGSGNQLAALIAGAAGR</sequence>
<evidence type="ECO:0000313" key="2">
    <source>
        <dbReference type="Proteomes" id="UP000397656"/>
    </source>
</evidence>
<dbReference type="EMBL" id="CP062803">
    <property type="protein sequence ID" value="QOT76572.1"/>
    <property type="molecule type" value="Genomic_DNA"/>
</dbReference>
<name>A0A643FY36_9BURK</name>
<proteinExistence type="predicted"/>
<protein>
    <submittedName>
        <fullName evidence="1">Uncharacterized protein</fullName>
    </submittedName>
</protein>
<dbReference type="Proteomes" id="UP000397656">
    <property type="component" value="Chromosome 1"/>
</dbReference>
<accession>A0A643FY36</accession>
<gene>
    <name evidence="1" type="ORF">F7R26_000180</name>
</gene>
<reference evidence="1 2" key="1">
    <citation type="submission" date="2020-10" db="EMBL/GenBank/DDBJ databases">
        <title>Complete genome sequence of Cupriavidus basilensis CCUG 49340T.</title>
        <authorList>
            <person name="Salva-Serra F."/>
            <person name="Donoso R.A."/>
            <person name="Cho K.H."/>
            <person name="Yoo J.A."/>
            <person name="Lee K."/>
            <person name="Yoon S.-H."/>
            <person name="Perez-Pantoja D."/>
            <person name="Moore E.R.B."/>
        </authorList>
    </citation>
    <scope>NUCLEOTIDE SEQUENCE [LARGE SCALE GENOMIC DNA]</scope>
    <source>
        <strain evidence="2">CCUG 49340</strain>
    </source>
</reference>
<dbReference type="GeneID" id="98399292"/>
<dbReference type="AlphaFoldDB" id="A0A643FY36"/>
<dbReference type="RefSeq" id="WP_150985360.1">
    <property type="nucleotide sequence ID" value="NZ_CP062803.1"/>
</dbReference>
<evidence type="ECO:0000313" key="1">
    <source>
        <dbReference type="EMBL" id="QOT76572.1"/>
    </source>
</evidence>
<organism evidence="1 2">
    <name type="scientific">Cupriavidus basilensis</name>
    <dbReference type="NCBI Taxonomy" id="68895"/>
    <lineage>
        <taxon>Bacteria</taxon>
        <taxon>Pseudomonadati</taxon>
        <taxon>Pseudomonadota</taxon>
        <taxon>Betaproteobacteria</taxon>
        <taxon>Burkholderiales</taxon>
        <taxon>Burkholderiaceae</taxon>
        <taxon>Cupriavidus</taxon>
    </lineage>
</organism>